<dbReference type="RefSeq" id="WP_138634185.1">
    <property type="nucleotide sequence ID" value="NZ_VCKZ01000014.1"/>
</dbReference>
<feature type="transmembrane region" description="Helical" evidence="1">
    <location>
        <begin position="140"/>
        <end position="162"/>
    </location>
</feature>
<gene>
    <name evidence="2" type="ORF">ETD96_03960</name>
</gene>
<name>A0A5S4H908_9ACTN</name>
<dbReference type="AlphaFoldDB" id="A0A5S4H908"/>
<accession>A0A5S4H908</accession>
<feature type="transmembrane region" description="Helical" evidence="1">
    <location>
        <begin position="213"/>
        <end position="235"/>
    </location>
</feature>
<keyword evidence="1" id="KW-0812">Transmembrane</keyword>
<evidence type="ECO:0000313" key="2">
    <source>
        <dbReference type="EMBL" id="TMR41745.1"/>
    </source>
</evidence>
<organism evidence="2 3">
    <name type="scientific">Actinomadura geliboluensis</name>
    <dbReference type="NCBI Taxonomy" id="882440"/>
    <lineage>
        <taxon>Bacteria</taxon>
        <taxon>Bacillati</taxon>
        <taxon>Actinomycetota</taxon>
        <taxon>Actinomycetes</taxon>
        <taxon>Streptosporangiales</taxon>
        <taxon>Thermomonosporaceae</taxon>
        <taxon>Actinomadura</taxon>
    </lineage>
</organism>
<dbReference type="OrthoDB" id="3297477at2"/>
<keyword evidence="3" id="KW-1185">Reference proteome</keyword>
<keyword evidence="1" id="KW-1133">Transmembrane helix</keyword>
<dbReference type="Pfam" id="PF12730">
    <property type="entry name" value="ABC2_membrane_4"/>
    <property type="match status" value="1"/>
</dbReference>
<feature type="transmembrane region" description="Helical" evidence="1">
    <location>
        <begin position="51"/>
        <end position="71"/>
    </location>
</feature>
<feature type="transmembrane region" description="Helical" evidence="1">
    <location>
        <begin position="91"/>
        <end position="111"/>
    </location>
</feature>
<feature type="transmembrane region" description="Helical" evidence="1">
    <location>
        <begin position="255"/>
        <end position="280"/>
    </location>
</feature>
<dbReference type="PANTHER" id="PTHR37305">
    <property type="entry name" value="INTEGRAL MEMBRANE PROTEIN-RELATED"/>
    <property type="match status" value="1"/>
</dbReference>
<evidence type="ECO:0000256" key="1">
    <source>
        <dbReference type="SAM" id="Phobius"/>
    </source>
</evidence>
<comment type="caution">
    <text evidence="2">The sequence shown here is derived from an EMBL/GenBank/DDBJ whole genome shotgun (WGS) entry which is preliminary data.</text>
</comment>
<dbReference type="Proteomes" id="UP000305238">
    <property type="component" value="Unassembled WGS sequence"/>
</dbReference>
<dbReference type="EMBL" id="VCKZ01000014">
    <property type="protein sequence ID" value="TMR41745.1"/>
    <property type="molecule type" value="Genomic_DNA"/>
</dbReference>
<reference evidence="2 3" key="1">
    <citation type="submission" date="2019-05" db="EMBL/GenBank/DDBJ databases">
        <title>Draft genome sequence of Actinomadura geliboluensis A8036.</title>
        <authorList>
            <person name="Saricaoglu S."/>
            <person name="Isik K."/>
        </authorList>
    </citation>
    <scope>NUCLEOTIDE SEQUENCE [LARGE SCALE GENOMIC DNA]</scope>
    <source>
        <strain evidence="2 3">A8036</strain>
    </source>
</reference>
<evidence type="ECO:0000313" key="3">
    <source>
        <dbReference type="Proteomes" id="UP000305238"/>
    </source>
</evidence>
<sequence length="285" mass="29258">MPFTGRPTPFTDRPAAAPEPAAALVPVDGRATFVDAVRSEWTKLRTLRSSLYSVVATIVVGVGMAFLFTSGTAEGYADMTAAERAEWDPTLTSLMGATLFAQLTVGALGVLSTSGEFATGMISTSLTAVPRRLRVLAAKALVITVVGLAVGELVSVGGFLLGQQVLVGMDVPHASLTDHESLRAVVGAGLYLALVGLLGAALGVLIRSTAGAIVVLVVAAIIVPYLLGPLLPPLVRGLWPIMAGMMVMSTTTETGIPAFTLLGIMIAGVGATAAVACAVFRRRDI</sequence>
<keyword evidence="1" id="KW-0472">Membrane</keyword>
<feature type="transmembrane region" description="Helical" evidence="1">
    <location>
        <begin position="182"/>
        <end position="206"/>
    </location>
</feature>
<proteinExistence type="predicted"/>
<protein>
    <submittedName>
        <fullName evidence="2">ABC transporter permease</fullName>
    </submittedName>
</protein>
<dbReference type="PANTHER" id="PTHR37305:SF1">
    <property type="entry name" value="MEMBRANE PROTEIN"/>
    <property type="match status" value="1"/>
</dbReference>